<organism evidence="12 13">
    <name type="scientific">Stephania yunnanensis</name>
    <dbReference type="NCBI Taxonomy" id="152371"/>
    <lineage>
        <taxon>Eukaryota</taxon>
        <taxon>Viridiplantae</taxon>
        <taxon>Streptophyta</taxon>
        <taxon>Embryophyta</taxon>
        <taxon>Tracheophyta</taxon>
        <taxon>Spermatophyta</taxon>
        <taxon>Magnoliopsida</taxon>
        <taxon>Ranunculales</taxon>
        <taxon>Menispermaceae</taxon>
        <taxon>Menispermoideae</taxon>
        <taxon>Cissampelideae</taxon>
        <taxon>Stephania</taxon>
    </lineage>
</organism>
<accession>A0AAP0IH31</accession>
<keyword evidence="4" id="KW-0238">DNA-binding</keyword>
<feature type="domain" description="Calmodulin binding protein C-terminal" evidence="11">
    <location>
        <begin position="336"/>
        <end position="395"/>
    </location>
</feature>
<evidence type="ECO:0000313" key="12">
    <source>
        <dbReference type="EMBL" id="KAK9115424.1"/>
    </source>
</evidence>
<protein>
    <recommendedName>
        <fullName evidence="14">Protein SAR DEFICIENT 1</fullName>
    </recommendedName>
</protein>
<dbReference type="InterPro" id="IPR012416">
    <property type="entry name" value="CBP60"/>
</dbReference>
<dbReference type="Pfam" id="PF20452">
    <property type="entry name" value="Calmod_bind_C"/>
    <property type="match status" value="1"/>
</dbReference>
<evidence type="ECO:0000256" key="8">
    <source>
        <dbReference type="SAM" id="MobiDB-lite"/>
    </source>
</evidence>
<comment type="subcellular location">
    <subcellularLocation>
        <location evidence="1">Nucleus</location>
    </subcellularLocation>
</comment>
<dbReference type="GO" id="GO:0080142">
    <property type="term" value="P:regulation of salicylic acid biosynthetic process"/>
    <property type="evidence" value="ECO:0007669"/>
    <property type="project" value="TreeGrafter"/>
</dbReference>
<proteinExistence type="inferred from homology"/>
<comment type="similarity">
    <text evidence="2">Belongs to the plant ACBP60 protein family.</text>
</comment>
<dbReference type="GO" id="GO:0005516">
    <property type="term" value="F:calmodulin binding"/>
    <property type="evidence" value="ECO:0007669"/>
    <property type="project" value="InterPro"/>
</dbReference>
<dbReference type="InterPro" id="IPR046830">
    <property type="entry name" value="Calmod_bind_M"/>
</dbReference>
<dbReference type="EMBL" id="JBBNAF010000009">
    <property type="protein sequence ID" value="KAK9115424.1"/>
    <property type="molecule type" value="Genomic_DNA"/>
</dbReference>
<gene>
    <name evidence="12" type="ORF">Syun_022221</name>
</gene>
<dbReference type="InterPro" id="IPR046831">
    <property type="entry name" value="Calmodulin_bind_N"/>
</dbReference>
<evidence type="ECO:0000256" key="2">
    <source>
        <dbReference type="ARBA" id="ARBA00007214"/>
    </source>
</evidence>
<dbReference type="GO" id="GO:0003700">
    <property type="term" value="F:DNA-binding transcription factor activity"/>
    <property type="evidence" value="ECO:0007669"/>
    <property type="project" value="TreeGrafter"/>
</dbReference>
<dbReference type="Pfam" id="PF20451">
    <property type="entry name" value="Calmod_bind_M"/>
    <property type="match status" value="1"/>
</dbReference>
<keyword evidence="5" id="KW-0010">Activator</keyword>
<evidence type="ECO:0000313" key="13">
    <source>
        <dbReference type="Proteomes" id="UP001420932"/>
    </source>
</evidence>
<evidence type="ECO:0000256" key="3">
    <source>
        <dbReference type="ARBA" id="ARBA00023015"/>
    </source>
</evidence>
<dbReference type="GO" id="GO:0043565">
    <property type="term" value="F:sequence-specific DNA binding"/>
    <property type="evidence" value="ECO:0007669"/>
    <property type="project" value="TreeGrafter"/>
</dbReference>
<evidence type="ECO:0000256" key="1">
    <source>
        <dbReference type="ARBA" id="ARBA00004123"/>
    </source>
</evidence>
<evidence type="ECO:0000256" key="7">
    <source>
        <dbReference type="ARBA" id="ARBA00023242"/>
    </source>
</evidence>
<evidence type="ECO:0000256" key="5">
    <source>
        <dbReference type="ARBA" id="ARBA00023159"/>
    </source>
</evidence>
<feature type="domain" description="Calmodulin binding protein central" evidence="10">
    <location>
        <begin position="266"/>
        <end position="331"/>
    </location>
</feature>
<feature type="compositionally biased region" description="Polar residues" evidence="8">
    <location>
        <begin position="430"/>
        <end position="445"/>
    </location>
</feature>
<feature type="compositionally biased region" description="Basic and acidic residues" evidence="8">
    <location>
        <begin position="16"/>
        <end position="29"/>
    </location>
</feature>
<dbReference type="GO" id="GO:0005634">
    <property type="term" value="C:nucleus"/>
    <property type="evidence" value="ECO:0007669"/>
    <property type="project" value="UniProtKB-SubCell"/>
</dbReference>
<keyword evidence="6" id="KW-0804">Transcription</keyword>
<evidence type="ECO:0000259" key="10">
    <source>
        <dbReference type="Pfam" id="PF20451"/>
    </source>
</evidence>
<comment type="caution">
    <text evidence="12">The sequence shown here is derived from an EMBL/GenBank/DDBJ whole genome shotgun (WGS) entry which is preliminary data.</text>
</comment>
<dbReference type="Pfam" id="PF07887">
    <property type="entry name" value="Calmodulin_bind"/>
    <property type="match status" value="1"/>
</dbReference>
<keyword evidence="13" id="KW-1185">Reference proteome</keyword>
<sequence length="501" mass="56268">MAASQELVIKRSGHHHRDDPDHDQPETKRIKTRPSLASVFGEALMMNSMRTFTSYLEPMLRRVVNEEMEQGLRRLARPIHSHSHSHSHMPSPLQLEGPEDSTFQLHFTRKLSTPVFTGSKIEDYDGNPVQIILVDAKTSNQRIPTSLPYPLKLEIVVLDGDFLNENQEEGIWTSKQFDEKIIRERTGKRPLITGDVSLTLRAGCASIGALTFTDNSSWIRSRTFRLGARVVHGSSNDVKIREAFTEAFVVKDHRGELYKKHHPPSLGDEVWRLEKIGKDGAFHKKLSSACISTVQELLKLWVVHPGQLRAILGNGMSDKMFEMTIKHARTCVLGNKHYLMKEAGQIIVLNPICQVAGVLVNGKFCGARELSEPQKMYVQKLVKVAYKQWRSLEEFEGQLNQNAALTSGITGSAEDGSITTRWSTDKQNDVSRSNQMNGTNVTYGSQHGEINAKINQHNHNEHNWPRDAPSPDIVGAGFNITDCVLEADLDSIELTAYLYSS</sequence>
<dbReference type="PANTHER" id="PTHR31713">
    <property type="entry name" value="OS02G0177800 PROTEIN"/>
    <property type="match status" value="1"/>
</dbReference>
<name>A0AAP0IH31_9MAGN</name>
<evidence type="ECO:0000256" key="4">
    <source>
        <dbReference type="ARBA" id="ARBA00023125"/>
    </source>
</evidence>
<evidence type="ECO:0008006" key="14">
    <source>
        <dbReference type="Google" id="ProtNLM"/>
    </source>
</evidence>
<feature type="region of interest" description="Disordered" evidence="8">
    <location>
        <begin position="410"/>
        <end position="445"/>
    </location>
</feature>
<feature type="domain" description="Calmodulin binding protein-like N-terminal" evidence="9">
    <location>
        <begin position="103"/>
        <end position="253"/>
    </location>
</feature>
<reference evidence="12 13" key="1">
    <citation type="submission" date="2024-01" db="EMBL/GenBank/DDBJ databases">
        <title>Genome assemblies of Stephania.</title>
        <authorList>
            <person name="Yang L."/>
        </authorList>
    </citation>
    <scope>NUCLEOTIDE SEQUENCE [LARGE SCALE GENOMIC DNA]</scope>
    <source>
        <strain evidence="12">YNDBR</strain>
        <tissue evidence="12">Leaf</tissue>
    </source>
</reference>
<evidence type="ECO:0000259" key="11">
    <source>
        <dbReference type="Pfam" id="PF20452"/>
    </source>
</evidence>
<evidence type="ECO:0000259" key="9">
    <source>
        <dbReference type="Pfam" id="PF07887"/>
    </source>
</evidence>
<dbReference type="InterPro" id="IPR046829">
    <property type="entry name" value="Calmod_bind_C"/>
</dbReference>
<keyword evidence="7" id="KW-0539">Nucleus</keyword>
<keyword evidence="3" id="KW-0805">Transcription regulation</keyword>
<dbReference type="Proteomes" id="UP001420932">
    <property type="component" value="Unassembled WGS sequence"/>
</dbReference>
<dbReference type="AlphaFoldDB" id="A0AAP0IH31"/>
<feature type="region of interest" description="Disordered" evidence="8">
    <location>
        <begin position="1"/>
        <end position="30"/>
    </location>
</feature>
<evidence type="ECO:0000256" key="6">
    <source>
        <dbReference type="ARBA" id="ARBA00023163"/>
    </source>
</evidence>
<dbReference type="PANTHER" id="PTHR31713:SF42">
    <property type="entry name" value="PROTEIN SAR DEFICIENT 1"/>
    <property type="match status" value="1"/>
</dbReference>